<evidence type="ECO:0000256" key="1">
    <source>
        <dbReference type="SAM" id="MobiDB-lite"/>
    </source>
</evidence>
<dbReference type="RefSeq" id="WP_149170503.1">
    <property type="nucleotide sequence ID" value="NZ_VTOY01000001.1"/>
</dbReference>
<reference evidence="4 5" key="1">
    <citation type="submission" date="2019-08" db="EMBL/GenBank/DDBJ databases">
        <title>Selenomonas sp. mPRGC5 and Selenomonas sp. mPRGC8 isolated from ruminal fluid of dairy goat (Capra hircus).</title>
        <authorList>
            <person name="Poothong S."/>
            <person name="Nuengjamnong C."/>
            <person name="Tanasupawat S."/>
        </authorList>
    </citation>
    <scope>NUCLEOTIDE SEQUENCE [LARGE SCALE GENOMIC DNA]</scope>
    <source>
        <strain evidence="5">mPRGC5</strain>
    </source>
</reference>
<sequence length="237" mass="25218">MDRQKILALGEDLDQRFGAQLVVVTVDTLAGEAIESYANRLFRTWGIGDAQKNNGVLLLIVKDDRKFRVEVGYGLEGAITDGFAGEVLDDMKPKFKDGEYSAGISSAYQRLAKKIYTEYDTAPPEALQLSNDEDGELIELIITAALFLLIGLCVLFFGPITSFLASFVLMVLFFVGNALLYIISLGHWGSFSFGSGSRSFSADDSGSDYDSSSSSDSDDSGGYGGGSSGGGGASGGW</sequence>
<keyword evidence="2" id="KW-0472">Membrane</keyword>
<gene>
    <name evidence="4" type="ORF">FZ040_02260</name>
</gene>
<dbReference type="Gene3D" id="3.10.310.50">
    <property type="match status" value="1"/>
</dbReference>
<keyword evidence="5" id="KW-1185">Reference proteome</keyword>
<dbReference type="EMBL" id="VTOY01000001">
    <property type="protein sequence ID" value="TYZ24882.1"/>
    <property type="molecule type" value="Genomic_DNA"/>
</dbReference>
<feature type="transmembrane region" description="Helical" evidence="2">
    <location>
        <begin position="137"/>
        <end position="157"/>
    </location>
</feature>
<keyword evidence="2" id="KW-1133">Transmembrane helix</keyword>
<name>A0A5D6WBQ2_9FIRM</name>
<feature type="compositionally biased region" description="Gly residues" evidence="1">
    <location>
        <begin position="221"/>
        <end position="237"/>
    </location>
</feature>
<feature type="domain" description="TPM" evidence="3">
    <location>
        <begin position="3"/>
        <end position="113"/>
    </location>
</feature>
<protein>
    <submittedName>
        <fullName evidence="4">TPM domain-containing protein</fullName>
    </submittedName>
</protein>
<accession>A0A5D6WBQ2</accession>
<comment type="caution">
    <text evidence="4">The sequence shown here is derived from an EMBL/GenBank/DDBJ whole genome shotgun (WGS) entry which is preliminary data.</text>
</comment>
<feature type="transmembrane region" description="Helical" evidence="2">
    <location>
        <begin position="163"/>
        <end position="183"/>
    </location>
</feature>
<keyword evidence="2" id="KW-0812">Transmembrane</keyword>
<dbReference type="PANTHER" id="PTHR30373">
    <property type="entry name" value="UPF0603 PROTEIN YGCG"/>
    <property type="match status" value="1"/>
</dbReference>
<evidence type="ECO:0000256" key="2">
    <source>
        <dbReference type="SAM" id="Phobius"/>
    </source>
</evidence>
<dbReference type="OrthoDB" id="9810918at2"/>
<dbReference type="Pfam" id="PF04536">
    <property type="entry name" value="TPM_phosphatase"/>
    <property type="match status" value="1"/>
</dbReference>
<evidence type="ECO:0000313" key="4">
    <source>
        <dbReference type="EMBL" id="TYZ24882.1"/>
    </source>
</evidence>
<organism evidence="4 5">
    <name type="scientific">Selenomonas ruminis</name>
    <dbReference type="NCBI Taxonomy" id="2593411"/>
    <lineage>
        <taxon>Bacteria</taxon>
        <taxon>Bacillati</taxon>
        <taxon>Bacillota</taxon>
        <taxon>Negativicutes</taxon>
        <taxon>Selenomonadales</taxon>
        <taxon>Selenomonadaceae</taxon>
        <taxon>Selenomonas</taxon>
    </lineage>
</organism>
<feature type="compositionally biased region" description="Low complexity" evidence="1">
    <location>
        <begin position="199"/>
        <end position="215"/>
    </location>
</feature>
<dbReference type="AlphaFoldDB" id="A0A5D6WBQ2"/>
<evidence type="ECO:0000313" key="5">
    <source>
        <dbReference type="Proteomes" id="UP000323646"/>
    </source>
</evidence>
<dbReference type="Proteomes" id="UP000323646">
    <property type="component" value="Unassembled WGS sequence"/>
</dbReference>
<dbReference type="InterPro" id="IPR007621">
    <property type="entry name" value="TPM_dom"/>
</dbReference>
<proteinExistence type="predicted"/>
<evidence type="ECO:0000259" key="3">
    <source>
        <dbReference type="Pfam" id="PF04536"/>
    </source>
</evidence>
<dbReference type="PANTHER" id="PTHR30373:SF2">
    <property type="entry name" value="UPF0603 PROTEIN YGCG"/>
    <property type="match status" value="1"/>
</dbReference>
<feature type="region of interest" description="Disordered" evidence="1">
    <location>
        <begin position="199"/>
        <end position="237"/>
    </location>
</feature>